<feature type="compositionally biased region" description="Basic residues" evidence="3">
    <location>
        <begin position="1196"/>
        <end position="1206"/>
    </location>
</feature>
<accession>I7ML57</accession>
<dbReference type="GO" id="GO:0036297">
    <property type="term" value="P:interstrand cross-link repair"/>
    <property type="evidence" value="ECO:0007669"/>
    <property type="project" value="TreeGrafter"/>
</dbReference>
<keyword evidence="5" id="KW-0418">Kinase</keyword>
<evidence type="ECO:0000256" key="2">
    <source>
        <dbReference type="SAM" id="Coils"/>
    </source>
</evidence>
<feature type="coiled-coil region" evidence="2">
    <location>
        <begin position="852"/>
        <end position="879"/>
    </location>
</feature>
<feature type="compositionally biased region" description="Polar residues" evidence="3">
    <location>
        <begin position="1272"/>
        <end position="1292"/>
    </location>
</feature>
<dbReference type="InterPro" id="IPR011009">
    <property type="entry name" value="Kinase-like_dom_sf"/>
</dbReference>
<dbReference type="PROSITE" id="PS50005">
    <property type="entry name" value="TPR"/>
    <property type="match status" value="1"/>
</dbReference>
<keyword evidence="1" id="KW-0802">TPR repeat</keyword>
<evidence type="ECO:0000259" key="4">
    <source>
        <dbReference type="PROSITE" id="PS50011"/>
    </source>
</evidence>
<dbReference type="SUPFAM" id="SSF56112">
    <property type="entry name" value="Protein kinase-like (PK-like)"/>
    <property type="match status" value="1"/>
</dbReference>
<feature type="compositionally biased region" description="Polar residues" evidence="3">
    <location>
        <begin position="1074"/>
        <end position="1084"/>
    </location>
</feature>
<evidence type="ECO:0000256" key="3">
    <source>
        <dbReference type="SAM" id="MobiDB-lite"/>
    </source>
</evidence>
<dbReference type="GO" id="GO:0003697">
    <property type="term" value="F:single-stranded DNA binding"/>
    <property type="evidence" value="ECO:0007669"/>
    <property type="project" value="TreeGrafter"/>
</dbReference>
<evidence type="ECO:0000313" key="5">
    <source>
        <dbReference type="EMBL" id="EAS01211.2"/>
    </source>
</evidence>
<dbReference type="InterPro" id="IPR000719">
    <property type="entry name" value="Prot_kinase_dom"/>
</dbReference>
<dbReference type="Proteomes" id="UP000009168">
    <property type="component" value="Unassembled WGS sequence"/>
</dbReference>
<dbReference type="InterPro" id="IPR052003">
    <property type="entry name" value="HR_DNA-Binding_Protein"/>
</dbReference>
<feature type="region of interest" description="Disordered" evidence="3">
    <location>
        <begin position="1020"/>
        <end position="1084"/>
    </location>
</feature>
<feature type="compositionally biased region" description="Basic residues" evidence="3">
    <location>
        <begin position="1059"/>
        <end position="1069"/>
    </location>
</feature>
<dbReference type="Gene3D" id="1.25.40.10">
    <property type="entry name" value="Tetratricopeptide repeat domain"/>
    <property type="match status" value="1"/>
</dbReference>
<proteinExistence type="predicted"/>
<dbReference type="PROSITE" id="PS50011">
    <property type="entry name" value="PROTEIN_KINASE_DOM"/>
    <property type="match status" value="1"/>
</dbReference>
<gene>
    <name evidence="5" type="ORF">TTHERM_00318740</name>
</gene>
<dbReference type="GO" id="GO:0004672">
    <property type="term" value="F:protein kinase activity"/>
    <property type="evidence" value="ECO:0007669"/>
    <property type="project" value="InterPro"/>
</dbReference>
<dbReference type="GO" id="GO:0005524">
    <property type="term" value="F:ATP binding"/>
    <property type="evidence" value="ECO:0007669"/>
    <property type="project" value="InterPro"/>
</dbReference>
<feature type="compositionally biased region" description="Low complexity" evidence="3">
    <location>
        <begin position="1300"/>
        <end position="1316"/>
    </location>
</feature>
<feature type="domain" description="Protein kinase" evidence="4">
    <location>
        <begin position="254"/>
        <end position="588"/>
    </location>
</feature>
<feature type="region of interest" description="Disordered" evidence="3">
    <location>
        <begin position="1"/>
        <end position="30"/>
    </location>
</feature>
<dbReference type="PANTHER" id="PTHR15361:SF5">
    <property type="entry name" value="C3H1-TYPE DOMAIN-CONTAINING PROTEIN"/>
    <property type="match status" value="1"/>
</dbReference>
<feature type="compositionally biased region" description="Polar residues" evidence="3">
    <location>
        <begin position="1020"/>
        <end position="1044"/>
    </location>
</feature>
<protein>
    <submittedName>
        <fullName evidence="5">Kinase domain protein</fullName>
    </submittedName>
</protein>
<dbReference type="GO" id="GO:0003690">
    <property type="term" value="F:double-stranded DNA binding"/>
    <property type="evidence" value="ECO:0007669"/>
    <property type="project" value="TreeGrafter"/>
</dbReference>
<keyword evidence="5" id="KW-0808">Transferase</keyword>
<dbReference type="InParanoid" id="I7ML57"/>
<dbReference type="InterPro" id="IPR011990">
    <property type="entry name" value="TPR-like_helical_dom_sf"/>
</dbReference>
<dbReference type="Pfam" id="PF13424">
    <property type="entry name" value="TPR_12"/>
    <property type="match status" value="1"/>
</dbReference>
<dbReference type="GO" id="GO:0000724">
    <property type="term" value="P:double-strand break repair via homologous recombination"/>
    <property type="evidence" value="ECO:0007669"/>
    <property type="project" value="TreeGrafter"/>
</dbReference>
<dbReference type="Gene3D" id="1.10.510.10">
    <property type="entry name" value="Transferase(Phosphotransferase) domain 1"/>
    <property type="match status" value="1"/>
</dbReference>
<dbReference type="SMART" id="SM00028">
    <property type="entry name" value="TPR"/>
    <property type="match status" value="2"/>
</dbReference>
<feature type="region of interest" description="Disordered" evidence="3">
    <location>
        <begin position="1191"/>
        <end position="1229"/>
    </location>
</feature>
<dbReference type="InterPro" id="IPR008271">
    <property type="entry name" value="Ser/Thr_kinase_AS"/>
</dbReference>
<feature type="compositionally biased region" description="Polar residues" evidence="3">
    <location>
        <begin position="19"/>
        <end position="30"/>
    </location>
</feature>
<dbReference type="SMART" id="SM00220">
    <property type="entry name" value="S_TKc"/>
    <property type="match status" value="1"/>
</dbReference>
<dbReference type="SUPFAM" id="SSF48452">
    <property type="entry name" value="TPR-like"/>
    <property type="match status" value="1"/>
</dbReference>
<dbReference type="PROSITE" id="PS00108">
    <property type="entry name" value="PROTEIN_KINASE_ST"/>
    <property type="match status" value="1"/>
</dbReference>
<feature type="region of interest" description="Disordered" evidence="3">
    <location>
        <begin position="196"/>
        <end position="234"/>
    </location>
</feature>
<sequence>MIYQNPDENKEKTMERIQNEQSASLNELDSQPFNSKFDITLNKRNRKKLNYKAQEFPSQNLSKQDEEKCDLNQNILEGHGSEYTMISMEQDITHNKRLKKKNSEVNGSESLSEIQAKSNEISFEYNQDGSLYQQSSEVTDSNISKEDEFENIGKVSTSRQTNRSFFFNSSVSQHRILSKQLERMKSKCSLNLQLNKLESKQDSQEDEENEVEEDEDDEEVEYEDEEDDSSKLNYQKIDNDLQQKSWKKRLANDYLILEILGNGGQGKVATFLDKNNNNIIALKEFARIQEFDRESKIYKFLQEHTGLHDYINLMLDEDRSQRQIKMQMGCCNLYEMYIHMKNYNTSFPKNQICWEQDHLIKIFRQLIHGLIAFRRNKFFHGDIKPHNLMLFSVENVFNHYMVKYIDLGAAGFEEKEYYEFYSDQFYHPEYLDMIVMKEYVLSEVEVNICEIFAIIRSIWIIICFEREDVNNFKQYPELDFGIEFIKSKYPRLASLMQKVVDFKGDLDLIEKTINEDQLNESIINPLNSLCLIDPFKIDEYKQKYCHFDITQNYLKLSDQMKELIQNIIQMKKEKFINEQSEDQLQELFEILYSLGQDQRALEIFHKLESSYERQFKVLLGEEKGKLDNKQLSEENVYTKVRVIKESIILLNEKGELDKAIFWNKKLLNLFSSTKWRNNREAILATIQYSILLNTKGDVMSSLQMSKDARNKYKEMVFEQVQQNKETFKIQLQRDSLYGYICQVIGRLYVEINSYSNGLKYLKQALQIFECLKKENLNQNSQTNLNESEIEFEDLNNMIQLTLIKLSQASLFLRHNNKALEYIDAAIQKGKQMYGERLNKQLASCLNIKSHILKQQNQDLQALELQNKCLEIRLKIHNQVDHRFISNSLNSISLLESKIGFHEQALQNQEQCYQMRLRLYQKNNPFHNQIISCLRNFGIIYLKKGDYEKSESYFLQALELADKSNDLFSKMNSLKMLEKYYKQVHQIENYKKYQNLRIQTKLQILEVKKNMQIQKEYQNSINQSRRKMSSQTEIVVSSPISQHQQASDEENGNNSAESKKLRKSAQKKQQKGQSNLDSSQLTSQDQIQLTKSYPIEITQSIIINKAIDKKQKNQTKSFAKVKSPTSSNGEIQAEKAPKPRPKYKKKTRNIQLNSIIIEESVQEIKEESNEKAGFSQLLESQPIKDQQLEKQNYKKNDGKRHPKKKNNKSQSEIGEIPIQDDDNNNNNNTISLKNKIQKQYVEDPNDIFKDTQKIAKNRLDNLSEIDIDKNQKSLHTTFQRGKTKSYQEQTPCDDNQKPAYQNQKPTNNNNSNKGTNNLLQSNDKKYNKYKGNKYQKGKNSNLNKSNKDLYQEQEYIEVIQTESKQQPKQESFEEKKC</sequence>
<keyword evidence="6" id="KW-1185">Reference proteome</keyword>
<feature type="region of interest" description="Disordered" evidence="3">
    <location>
        <begin position="1272"/>
        <end position="1347"/>
    </location>
</feature>
<dbReference type="RefSeq" id="XP_001021456.2">
    <property type="nucleotide sequence ID" value="XM_001021456.2"/>
</dbReference>
<feature type="compositionally biased region" description="Acidic residues" evidence="3">
    <location>
        <begin position="204"/>
        <end position="228"/>
    </location>
</feature>
<feature type="region of interest" description="Disordered" evidence="3">
    <location>
        <begin position="1113"/>
        <end position="1145"/>
    </location>
</feature>
<feature type="compositionally biased region" description="Basic residues" evidence="3">
    <location>
        <begin position="1326"/>
        <end position="1335"/>
    </location>
</feature>
<dbReference type="STRING" id="312017.I7ML57"/>
<name>I7ML57_TETTS</name>
<keyword evidence="2" id="KW-0175">Coiled coil</keyword>
<dbReference type="GeneID" id="7838337"/>
<dbReference type="EMBL" id="GG662605">
    <property type="protein sequence ID" value="EAS01211.2"/>
    <property type="molecule type" value="Genomic_DNA"/>
</dbReference>
<feature type="compositionally biased region" description="Basic and acidic residues" evidence="3">
    <location>
        <begin position="7"/>
        <end position="18"/>
    </location>
</feature>
<dbReference type="KEGG" id="tet:TTHERM_00318740"/>
<dbReference type="Pfam" id="PF00069">
    <property type="entry name" value="Pkinase"/>
    <property type="match status" value="1"/>
</dbReference>
<reference evidence="6" key="1">
    <citation type="journal article" date="2006" name="PLoS Biol.">
        <title>Macronuclear genome sequence of the ciliate Tetrahymena thermophila, a model eukaryote.</title>
        <authorList>
            <person name="Eisen J.A."/>
            <person name="Coyne R.S."/>
            <person name="Wu M."/>
            <person name="Wu D."/>
            <person name="Thiagarajan M."/>
            <person name="Wortman J.R."/>
            <person name="Badger J.H."/>
            <person name="Ren Q."/>
            <person name="Amedeo P."/>
            <person name="Jones K.M."/>
            <person name="Tallon L.J."/>
            <person name="Delcher A.L."/>
            <person name="Salzberg S.L."/>
            <person name="Silva J.C."/>
            <person name="Haas B.J."/>
            <person name="Majoros W.H."/>
            <person name="Farzad M."/>
            <person name="Carlton J.M."/>
            <person name="Smith R.K. Jr."/>
            <person name="Garg J."/>
            <person name="Pearlman R.E."/>
            <person name="Karrer K.M."/>
            <person name="Sun L."/>
            <person name="Manning G."/>
            <person name="Elde N.C."/>
            <person name="Turkewitz A.P."/>
            <person name="Asai D.J."/>
            <person name="Wilkes D.E."/>
            <person name="Wang Y."/>
            <person name="Cai H."/>
            <person name="Collins K."/>
            <person name="Stewart B.A."/>
            <person name="Lee S.R."/>
            <person name="Wilamowska K."/>
            <person name="Weinberg Z."/>
            <person name="Ruzzo W.L."/>
            <person name="Wloga D."/>
            <person name="Gaertig J."/>
            <person name="Frankel J."/>
            <person name="Tsao C.-C."/>
            <person name="Gorovsky M.A."/>
            <person name="Keeling P.J."/>
            <person name="Waller R.F."/>
            <person name="Patron N.J."/>
            <person name="Cherry J.M."/>
            <person name="Stover N.A."/>
            <person name="Krieger C.J."/>
            <person name="del Toro C."/>
            <person name="Ryder H.F."/>
            <person name="Williamson S.C."/>
            <person name="Barbeau R.A."/>
            <person name="Hamilton E.P."/>
            <person name="Orias E."/>
        </authorList>
    </citation>
    <scope>NUCLEOTIDE SEQUENCE [LARGE SCALE GENOMIC DNA]</scope>
    <source>
        <strain evidence="6">SB210</strain>
    </source>
</reference>
<dbReference type="PANTHER" id="PTHR15361">
    <property type="entry name" value="RAD51/NUKS-INTERACTING PROTEIN"/>
    <property type="match status" value="1"/>
</dbReference>
<evidence type="ECO:0000313" key="6">
    <source>
        <dbReference type="Proteomes" id="UP000009168"/>
    </source>
</evidence>
<evidence type="ECO:0000256" key="1">
    <source>
        <dbReference type="PROSITE-ProRule" id="PRU00339"/>
    </source>
</evidence>
<feature type="repeat" description="TPR" evidence="1">
    <location>
        <begin position="930"/>
        <end position="963"/>
    </location>
</feature>
<dbReference type="InterPro" id="IPR019734">
    <property type="entry name" value="TPR_rpt"/>
</dbReference>
<organism evidence="5 6">
    <name type="scientific">Tetrahymena thermophila (strain SB210)</name>
    <dbReference type="NCBI Taxonomy" id="312017"/>
    <lineage>
        <taxon>Eukaryota</taxon>
        <taxon>Sar</taxon>
        <taxon>Alveolata</taxon>
        <taxon>Ciliophora</taxon>
        <taxon>Intramacronucleata</taxon>
        <taxon>Oligohymenophorea</taxon>
        <taxon>Hymenostomatida</taxon>
        <taxon>Tetrahymenina</taxon>
        <taxon>Tetrahymenidae</taxon>
        <taxon>Tetrahymena</taxon>
    </lineage>
</organism>